<feature type="transmembrane region" description="Helical" evidence="7">
    <location>
        <begin position="336"/>
        <end position="356"/>
    </location>
</feature>
<feature type="transmembrane region" description="Helical" evidence="7">
    <location>
        <begin position="368"/>
        <end position="386"/>
    </location>
</feature>
<dbReference type="InterPro" id="IPR020846">
    <property type="entry name" value="MFS_dom"/>
</dbReference>
<feature type="transmembrane region" description="Helical" evidence="7">
    <location>
        <begin position="128"/>
        <end position="148"/>
    </location>
</feature>
<organism evidence="9 10">
    <name type="scientific">Clostridium disporicum</name>
    <dbReference type="NCBI Taxonomy" id="84024"/>
    <lineage>
        <taxon>Bacteria</taxon>
        <taxon>Bacillati</taxon>
        <taxon>Bacillota</taxon>
        <taxon>Clostridia</taxon>
        <taxon>Eubacteriales</taxon>
        <taxon>Clostridiaceae</taxon>
        <taxon>Clostridium</taxon>
    </lineage>
</organism>
<dbReference type="InterPro" id="IPR036259">
    <property type="entry name" value="MFS_trans_sf"/>
</dbReference>
<evidence type="ECO:0000256" key="3">
    <source>
        <dbReference type="ARBA" id="ARBA00022448"/>
    </source>
</evidence>
<evidence type="ECO:0000256" key="7">
    <source>
        <dbReference type="SAM" id="Phobius"/>
    </source>
</evidence>
<dbReference type="PROSITE" id="PS50850">
    <property type="entry name" value="MFS"/>
    <property type="match status" value="1"/>
</dbReference>
<dbReference type="PANTHER" id="PTHR23514:SF3">
    <property type="entry name" value="BYPASS OF STOP CODON PROTEIN 6"/>
    <property type="match status" value="1"/>
</dbReference>
<evidence type="ECO:0000256" key="2">
    <source>
        <dbReference type="ARBA" id="ARBA00008335"/>
    </source>
</evidence>
<sequence length="397" mass="43575">MFSLLLAVIYLAFISLGLPDSLLGSVWPTIYQEFNVPVSYAGAIFMIISAGTIFSSLQSDRLTKLLGTGKVTAFSVLMTAIALWGFSISSSYWMLVLWAIPYGLGAGSVDASLNNYVALHYKSHHMSWLHCMWGVGASIGPYIMSFALLNGQTWNMGYRYISLIQVVLTIIIMLSLPLWKKRPVIDDVDGVQESENKKDKALTLKEIVNIPGAKQVMFMFFCYCALEQTTGLWASSYLVLQHGFDLEIAASYASLFFIGITVGRAVSGFITMKLNDKQMIYLGQVIILIGIILMCLPFGHQVALVGLVTIGLGCAPIYPCIIHSTPTNFGADKSQAVIGVQMASAYVGNLLMPPLFGIIANHISVRLFPVYLLLILIVMVVMHIKLNKSVSKDMLIN</sequence>
<feature type="transmembrane region" description="Helical" evidence="7">
    <location>
        <begin position="92"/>
        <end position="116"/>
    </location>
</feature>
<accession>A0A174B8Z7</accession>
<feature type="transmembrane region" description="Helical" evidence="7">
    <location>
        <begin position="66"/>
        <end position="86"/>
    </location>
</feature>
<feature type="transmembrane region" description="Helical" evidence="7">
    <location>
        <begin position="279"/>
        <end position="299"/>
    </location>
</feature>
<dbReference type="SUPFAM" id="SSF103473">
    <property type="entry name" value="MFS general substrate transporter"/>
    <property type="match status" value="1"/>
</dbReference>
<proteinExistence type="inferred from homology"/>
<dbReference type="Pfam" id="PF07690">
    <property type="entry name" value="MFS_1"/>
    <property type="match status" value="1"/>
</dbReference>
<evidence type="ECO:0000313" key="10">
    <source>
        <dbReference type="Proteomes" id="UP000095558"/>
    </source>
</evidence>
<evidence type="ECO:0000256" key="6">
    <source>
        <dbReference type="ARBA" id="ARBA00023136"/>
    </source>
</evidence>
<reference evidence="9 10" key="1">
    <citation type="submission" date="2015-09" db="EMBL/GenBank/DDBJ databases">
        <authorList>
            <consortium name="Pathogen Informatics"/>
        </authorList>
    </citation>
    <scope>NUCLEOTIDE SEQUENCE [LARGE SCALE GENOMIC DNA]</scope>
    <source>
        <strain evidence="9 10">2789STDY5834855</strain>
    </source>
</reference>
<evidence type="ECO:0000259" key="8">
    <source>
        <dbReference type="PROSITE" id="PS50850"/>
    </source>
</evidence>
<gene>
    <name evidence="9" type="primary">ybjJ</name>
    <name evidence="9" type="ORF">ERS852470_01131</name>
</gene>
<feature type="transmembrane region" description="Helical" evidence="7">
    <location>
        <begin position="160"/>
        <end position="179"/>
    </location>
</feature>
<dbReference type="RefSeq" id="WP_055275847.1">
    <property type="nucleotide sequence ID" value="NZ_CYZV01000010.1"/>
</dbReference>
<name>A0A174B8Z7_9CLOT</name>
<dbReference type="Proteomes" id="UP000095558">
    <property type="component" value="Unassembled WGS sequence"/>
</dbReference>
<keyword evidence="4 7" id="KW-0812">Transmembrane</keyword>
<dbReference type="GO" id="GO:0022857">
    <property type="term" value="F:transmembrane transporter activity"/>
    <property type="evidence" value="ECO:0007669"/>
    <property type="project" value="InterPro"/>
</dbReference>
<feature type="transmembrane region" description="Helical" evidence="7">
    <location>
        <begin position="252"/>
        <end position="272"/>
    </location>
</feature>
<dbReference type="OrthoDB" id="9795150at2"/>
<dbReference type="InterPro" id="IPR011701">
    <property type="entry name" value="MFS"/>
</dbReference>
<evidence type="ECO:0000313" key="9">
    <source>
        <dbReference type="EMBL" id="CUN97134.1"/>
    </source>
</evidence>
<keyword evidence="6 7" id="KW-0472">Membrane</keyword>
<feature type="transmembrane region" description="Helical" evidence="7">
    <location>
        <begin position="34"/>
        <end position="54"/>
    </location>
</feature>
<feature type="domain" description="Major facilitator superfamily (MFS) profile" evidence="8">
    <location>
        <begin position="5"/>
        <end position="390"/>
    </location>
</feature>
<protein>
    <submittedName>
        <fullName evidence="9">Fucose permease</fullName>
    </submittedName>
</protein>
<dbReference type="Gene3D" id="1.20.1250.20">
    <property type="entry name" value="MFS general substrate transporter like domains"/>
    <property type="match status" value="1"/>
</dbReference>
<dbReference type="EMBL" id="CYZV01000010">
    <property type="protein sequence ID" value="CUN97134.1"/>
    <property type="molecule type" value="Genomic_DNA"/>
</dbReference>
<feature type="transmembrane region" description="Helical" evidence="7">
    <location>
        <begin position="216"/>
        <end position="240"/>
    </location>
</feature>
<keyword evidence="3" id="KW-0813">Transport</keyword>
<evidence type="ECO:0000256" key="1">
    <source>
        <dbReference type="ARBA" id="ARBA00004651"/>
    </source>
</evidence>
<dbReference type="InterPro" id="IPR051788">
    <property type="entry name" value="MFS_Transporter"/>
</dbReference>
<evidence type="ECO:0000256" key="4">
    <source>
        <dbReference type="ARBA" id="ARBA00022692"/>
    </source>
</evidence>
<feature type="transmembrane region" description="Helical" evidence="7">
    <location>
        <begin position="305"/>
        <end position="324"/>
    </location>
</feature>
<comment type="subcellular location">
    <subcellularLocation>
        <location evidence="1">Cell membrane</location>
        <topology evidence="1">Multi-pass membrane protein</topology>
    </subcellularLocation>
</comment>
<dbReference type="AlphaFoldDB" id="A0A174B8Z7"/>
<keyword evidence="5 7" id="KW-1133">Transmembrane helix</keyword>
<dbReference type="PANTHER" id="PTHR23514">
    <property type="entry name" value="BYPASS OF STOP CODON PROTEIN 6"/>
    <property type="match status" value="1"/>
</dbReference>
<dbReference type="GO" id="GO:0005886">
    <property type="term" value="C:plasma membrane"/>
    <property type="evidence" value="ECO:0007669"/>
    <property type="project" value="UniProtKB-SubCell"/>
</dbReference>
<evidence type="ECO:0000256" key="5">
    <source>
        <dbReference type="ARBA" id="ARBA00022989"/>
    </source>
</evidence>
<comment type="similarity">
    <text evidence="2">Belongs to the major facilitator superfamily.</text>
</comment>